<dbReference type="GO" id="GO:0003677">
    <property type="term" value="F:DNA binding"/>
    <property type="evidence" value="ECO:0007669"/>
    <property type="project" value="UniProtKB-KW"/>
</dbReference>
<keyword evidence="1" id="KW-0805">Transcription regulation</keyword>
<dbReference type="PANTHER" id="PTHR43537:SF24">
    <property type="entry name" value="GLUCONATE OPERON TRANSCRIPTIONAL REPRESSOR"/>
    <property type="match status" value="1"/>
</dbReference>
<dbReference type="SUPFAM" id="SSF46785">
    <property type="entry name" value="Winged helix' DNA-binding domain"/>
    <property type="match status" value="1"/>
</dbReference>
<dbReference type="InterPro" id="IPR008920">
    <property type="entry name" value="TF_FadR/GntR_C"/>
</dbReference>
<dbReference type="SUPFAM" id="SSF48008">
    <property type="entry name" value="GntR ligand-binding domain-like"/>
    <property type="match status" value="1"/>
</dbReference>
<dbReference type="AlphaFoldDB" id="A0A8A7KAM1"/>
<dbReference type="EMBL" id="CP046640">
    <property type="protein sequence ID" value="QTL97135.1"/>
    <property type="molecule type" value="Genomic_DNA"/>
</dbReference>
<dbReference type="InterPro" id="IPR036388">
    <property type="entry name" value="WH-like_DNA-bd_sf"/>
</dbReference>
<evidence type="ECO:0000256" key="1">
    <source>
        <dbReference type="ARBA" id="ARBA00023015"/>
    </source>
</evidence>
<protein>
    <submittedName>
        <fullName evidence="6">FCD domain-containing protein</fullName>
    </submittedName>
</protein>
<accession>A0A8A7KAM1</accession>
<dbReference type="CDD" id="cd07377">
    <property type="entry name" value="WHTH_GntR"/>
    <property type="match status" value="1"/>
</dbReference>
<dbReference type="KEGG" id="ifn:GM661_03660"/>
<dbReference type="InterPro" id="IPR011711">
    <property type="entry name" value="GntR_C"/>
</dbReference>
<keyword evidence="2" id="KW-0238">DNA-binding</keyword>
<name>A0A8A7KAM1_9FIRM</name>
<feature type="domain" description="GntR C-terminal" evidence="5">
    <location>
        <begin position="93"/>
        <end position="217"/>
    </location>
</feature>
<keyword evidence="7" id="KW-1185">Reference proteome</keyword>
<evidence type="ECO:0000259" key="4">
    <source>
        <dbReference type="SMART" id="SM00345"/>
    </source>
</evidence>
<dbReference type="SMART" id="SM00895">
    <property type="entry name" value="FCD"/>
    <property type="match status" value="1"/>
</dbReference>
<dbReference type="Pfam" id="PF07729">
    <property type="entry name" value="FCD"/>
    <property type="match status" value="1"/>
</dbReference>
<evidence type="ECO:0000256" key="3">
    <source>
        <dbReference type="ARBA" id="ARBA00023163"/>
    </source>
</evidence>
<dbReference type="Gene3D" id="1.10.10.10">
    <property type="entry name" value="Winged helix-like DNA-binding domain superfamily/Winged helix DNA-binding domain"/>
    <property type="match status" value="1"/>
</dbReference>
<feature type="domain" description="HTH gntR-type" evidence="4">
    <location>
        <begin position="24"/>
        <end position="82"/>
    </location>
</feature>
<evidence type="ECO:0000259" key="5">
    <source>
        <dbReference type="SMART" id="SM00895"/>
    </source>
</evidence>
<evidence type="ECO:0000256" key="2">
    <source>
        <dbReference type="ARBA" id="ARBA00023125"/>
    </source>
</evidence>
<organism evidence="6 7">
    <name type="scientific">Iocasia fonsfrigidae</name>
    <dbReference type="NCBI Taxonomy" id="2682810"/>
    <lineage>
        <taxon>Bacteria</taxon>
        <taxon>Bacillati</taxon>
        <taxon>Bacillota</taxon>
        <taxon>Clostridia</taxon>
        <taxon>Halanaerobiales</taxon>
        <taxon>Halanaerobiaceae</taxon>
        <taxon>Iocasia</taxon>
    </lineage>
</organism>
<dbReference type="Proteomes" id="UP000665020">
    <property type="component" value="Chromosome"/>
</dbReference>
<keyword evidence="3" id="KW-0804">Transcription</keyword>
<dbReference type="InterPro" id="IPR036390">
    <property type="entry name" value="WH_DNA-bd_sf"/>
</dbReference>
<dbReference type="PANTHER" id="PTHR43537">
    <property type="entry name" value="TRANSCRIPTIONAL REGULATOR, GNTR FAMILY"/>
    <property type="match status" value="1"/>
</dbReference>
<dbReference type="Pfam" id="PF00392">
    <property type="entry name" value="GntR"/>
    <property type="match status" value="1"/>
</dbReference>
<proteinExistence type="predicted"/>
<dbReference type="Gene3D" id="1.20.120.530">
    <property type="entry name" value="GntR ligand-binding domain-like"/>
    <property type="match status" value="1"/>
</dbReference>
<evidence type="ECO:0000313" key="7">
    <source>
        <dbReference type="Proteomes" id="UP000665020"/>
    </source>
</evidence>
<reference evidence="6" key="1">
    <citation type="submission" date="2019-12" db="EMBL/GenBank/DDBJ databases">
        <authorList>
            <person name="zhang j."/>
            <person name="sun C.M."/>
        </authorList>
    </citation>
    <scope>NUCLEOTIDE SEQUENCE</scope>
    <source>
        <strain evidence="6">NS-1</strain>
    </source>
</reference>
<dbReference type="GO" id="GO:0003700">
    <property type="term" value="F:DNA-binding transcription factor activity"/>
    <property type="evidence" value="ECO:0007669"/>
    <property type="project" value="InterPro"/>
</dbReference>
<dbReference type="RefSeq" id="WP_230868788.1">
    <property type="nucleotide sequence ID" value="NZ_CP046640.1"/>
</dbReference>
<evidence type="ECO:0000313" key="6">
    <source>
        <dbReference type="EMBL" id="QTL97135.1"/>
    </source>
</evidence>
<dbReference type="SMART" id="SM00345">
    <property type="entry name" value="HTH_GNTR"/>
    <property type="match status" value="1"/>
</dbReference>
<gene>
    <name evidence="6" type="ORF">GM661_03660</name>
</gene>
<dbReference type="InterPro" id="IPR000524">
    <property type="entry name" value="Tscrpt_reg_HTH_GntR"/>
</dbReference>
<sequence>MSIRKKLDLPAIDSYSYKPLWKQVYEVLREAILFGKFRPGEKITELELCQQFNVSRTPVREAIRMLELEEFVLIVPQRGVFVAGIKSKKEINDIFQVRAELEGLASYLTAQHITEKQIKKMKKFTGQLEEHIARGELEDCIKIDISFHEIIYESCENEWLQKFLDSLFEQISRFRSESMSQRGRMEEVLVEYQQLIKAFEKRDAEFARKLAVEHIKSAQKSVLSVFKHQYD</sequence>